<organism evidence="3 4">
    <name type="scientific">Saxophila tyrrhenica</name>
    <dbReference type="NCBI Taxonomy" id="1690608"/>
    <lineage>
        <taxon>Eukaryota</taxon>
        <taxon>Fungi</taxon>
        <taxon>Dikarya</taxon>
        <taxon>Ascomycota</taxon>
        <taxon>Pezizomycotina</taxon>
        <taxon>Dothideomycetes</taxon>
        <taxon>Dothideomycetidae</taxon>
        <taxon>Mycosphaerellales</taxon>
        <taxon>Extremaceae</taxon>
        <taxon>Saxophila</taxon>
    </lineage>
</organism>
<name>A0AAV9NZH8_9PEZI</name>
<keyword evidence="4" id="KW-1185">Reference proteome</keyword>
<evidence type="ECO:0000256" key="1">
    <source>
        <dbReference type="SAM" id="MobiDB-lite"/>
    </source>
</evidence>
<dbReference type="CDD" id="cd12108">
    <property type="entry name" value="Hr-like"/>
    <property type="match status" value="1"/>
</dbReference>
<dbReference type="RefSeq" id="XP_064655366.1">
    <property type="nucleotide sequence ID" value="XM_064806549.1"/>
</dbReference>
<reference evidence="3 4" key="1">
    <citation type="submission" date="2023-08" db="EMBL/GenBank/DDBJ databases">
        <title>Black Yeasts Isolated from many extreme environments.</title>
        <authorList>
            <person name="Coleine C."/>
            <person name="Stajich J.E."/>
            <person name="Selbmann L."/>
        </authorList>
    </citation>
    <scope>NUCLEOTIDE SEQUENCE [LARGE SCALE GENOMIC DNA]</scope>
    <source>
        <strain evidence="3 4">CCFEE 5935</strain>
    </source>
</reference>
<evidence type="ECO:0000313" key="4">
    <source>
        <dbReference type="Proteomes" id="UP001337655"/>
    </source>
</evidence>
<dbReference type="GeneID" id="89930653"/>
<dbReference type="Proteomes" id="UP001337655">
    <property type="component" value="Unassembled WGS sequence"/>
</dbReference>
<evidence type="ECO:0000313" key="3">
    <source>
        <dbReference type="EMBL" id="KAK5165223.1"/>
    </source>
</evidence>
<dbReference type="InterPro" id="IPR012312">
    <property type="entry name" value="Hemerythrin-like"/>
</dbReference>
<dbReference type="EMBL" id="JAVRRT010000017">
    <property type="protein sequence ID" value="KAK5165223.1"/>
    <property type="molecule type" value="Genomic_DNA"/>
</dbReference>
<feature type="region of interest" description="Disordered" evidence="1">
    <location>
        <begin position="1"/>
        <end position="39"/>
    </location>
</feature>
<dbReference type="PANTHER" id="PTHR38048:SF1">
    <property type="entry name" value="HEMERYTHRIN-LIKE DOMAIN-CONTAINING PROTEIN"/>
    <property type="match status" value="1"/>
</dbReference>
<dbReference type="Gene3D" id="1.20.120.520">
    <property type="entry name" value="nmb1532 protein domain like"/>
    <property type="match status" value="1"/>
</dbReference>
<protein>
    <recommendedName>
        <fullName evidence="2">Hemerythrin-like domain-containing protein</fullName>
    </recommendedName>
</protein>
<accession>A0AAV9NZH8</accession>
<comment type="caution">
    <text evidence="3">The sequence shown here is derived from an EMBL/GenBank/DDBJ whole genome shotgun (WGS) entry which is preliminary data.</text>
</comment>
<feature type="compositionally biased region" description="Basic and acidic residues" evidence="1">
    <location>
        <begin position="28"/>
        <end position="39"/>
    </location>
</feature>
<evidence type="ECO:0000259" key="2">
    <source>
        <dbReference type="Pfam" id="PF01814"/>
    </source>
</evidence>
<dbReference type="Pfam" id="PF01814">
    <property type="entry name" value="Hemerythrin"/>
    <property type="match status" value="1"/>
</dbReference>
<dbReference type="InterPro" id="IPR053206">
    <property type="entry name" value="Dimeric_xanthone_biosynth"/>
</dbReference>
<proteinExistence type="predicted"/>
<gene>
    <name evidence="3" type="ORF">LTR77_009321</name>
</gene>
<dbReference type="AlphaFoldDB" id="A0AAV9NZH8"/>
<sequence length="204" mass="23916">MATNGMDPPEGAFKEMAEEGLPQCTGPRQEEVQKEEEAKALPKLSKEEFRKYNHMAEHMNYFHENFRQTWNLLYTAASSGKRPSNMSIKQFLSTAESFVSHLTLHHNIEEQHIFPVLAKKMPVFKKEMQLLTQHKKIHDGLDVFEAYIAACRRGERDLRMGELREVMDGFGGVLWEHLDEEVRELGAENMRKYWTVEEMRRMPM</sequence>
<feature type="domain" description="Hemerythrin-like" evidence="2">
    <location>
        <begin position="55"/>
        <end position="185"/>
    </location>
</feature>
<dbReference type="PANTHER" id="PTHR38048">
    <property type="entry name" value="EXPRESSED PROTEIN"/>
    <property type="match status" value="1"/>
</dbReference>